<organism evidence="9 10">
    <name type="scientific">Aureobasidium melanogenum</name>
    <name type="common">Aureobasidium pullulans var. melanogenum</name>
    <dbReference type="NCBI Taxonomy" id="46634"/>
    <lineage>
        <taxon>Eukaryota</taxon>
        <taxon>Fungi</taxon>
        <taxon>Dikarya</taxon>
        <taxon>Ascomycota</taxon>
        <taxon>Pezizomycotina</taxon>
        <taxon>Dothideomycetes</taxon>
        <taxon>Dothideomycetidae</taxon>
        <taxon>Dothideales</taxon>
        <taxon>Saccotheciaceae</taxon>
        <taxon>Aureobasidium</taxon>
    </lineage>
</organism>
<dbReference type="GO" id="GO:0006351">
    <property type="term" value="P:DNA-templated transcription"/>
    <property type="evidence" value="ECO:0007669"/>
    <property type="project" value="InterPro"/>
</dbReference>
<evidence type="ECO:0000256" key="6">
    <source>
        <dbReference type="ARBA" id="ARBA00023163"/>
    </source>
</evidence>
<dbReference type="Pfam" id="PF04563">
    <property type="entry name" value="RNA_pol_Rpb2_1"/>
    <property type="match status" value="1"/>
</dbReference>
<reference evidence="9" key="1">
    <citation type="journal article" date="2021" name="J Fungi (Basel)">
        <title>Virulence traits and population genomics of the black yeast Aureobasidium melanogenum.</title>
        <authorList>
            <person name="Cernosa A."/>
            <person name="Sun X."/>
            <person name="Gostincar C."/>
            <person name="Fang C."/>
            <person name="Gunde-Cimerman N."/>
            <person name="Song Z."/>
        </authorList>
    </citation>
    <scope>NUCLEOTIDE SEQUENCE</scope>
    <source>
        <strain evidence="9">EXF-9298</strain>
    </source>
</reference>
<comment type="similarity">
    <text evidence="1">Belongs to the RNA polymerase beta chain family.</text>
</comment>
<evidence type="ECO:0000256" key="3">
    <source>
        <dbReference type="ARBA" id="ARBA00022478"/>
    </source>
</evidence>
<dbReference type="GO" id="GO:0003899">
    <property type="term" value="F:DNA-directed RNA polymerase activity"/>
    <property type="evidence" value="ECO:0007669"/>
    <property type="project" value="UniProtKB-EC"/>
</dbReference>
<keyword evidence="3" id="KW-0240">DNA-directed RNA polymerase</keyword>
<feature type="region of interest" description="Disordered" evidence="7">
    <location>
        <begin position="1"/>
        <end position="67"/>
    </location>
</feature>
<evidence type="ECO:0000256" key="7">
    <source>
        <dbReference type="SAM" id="MobiDB-lite"/>
    </source>
</evidence>
<dbReference type="InterPro" id="IPR015712">
    <property type="entry name" value="DNA-dir_RNA_pol_su2"/>
</dbReference>
<dbReference type="GO" id="GO:0032549">
    <property type="term" value="F:ribonucleoside binding"/>
    <property type="evidence" value="ECO:0007669"/>
    <property type="project" value="InterPro"/>
</dbReference>
<evidence type="ECO:0000256" key="2">
    <source>
        <dbReference type="ARBA" id="ARBA00012418"/>
    </source>
</evidence>
<dbReference type="EMBL" id="JAHFXS010007918">
    <property type="protein sequence ID" value="KAG9923274.1"/>
    <property type="molecule type" value="Genomic_DNA"/>
</dbReference>
<sequence>MPPKARVAAPKAQTKKAPAATNTTPATSDVNSQSQAPVNGDTQDATAMPPPARKRRHSHSTDPSDTLLEPFYYGKGLTDPINTARDKWNLLPAFLKVKGLVKQHIDSYNFFVDTELKTILRANATVHSDVDPNMFIRYTDIRIGKPERVEDRHSTVPGLSGPGITPNECRLRDLTYSAPIYVNFESRSQSGLKMERNVYIGRMPVMLRSNKCV</sequence>
<dbReference type="Proteomes" id="UP000729357">
    <property type="component" value="Unassembled WGS sequence"/>
</dbReference>
<evidence type="ECO:0000313" key="10">
    <source>
        <dbReference type="Proteomes" id="UP000729357"/>
    </source>
</evidence>
<feature type="non-terminal residue" evidence="9">
    <location>
        <position position="213"/>
    </location>
</feature>
<evidence type="ECO:0000256" key="5">
    <source>
        <dbReference type="ARBA" id="ARBA00022695"/>
    </source>
</evidence>
<reference evidence="9" key="2">
    <citation type="submission" date="2021-08" db="EMBL/GenBank/DDBJ databases">
        <authorList>
            <person name="Gostincar C."/>
            <person name="Sun X."/>
            <person name="Song Z."/>
            <person name="Gunde-Cimerman N."/>
        </authorList>
    </citation>
    <scope>NUCLEOTIDE SEQUENCE</scope>
    <source>
        <strain evidence="9">EXF-9298</strain>
    </source>
</reference>
<feature type="domain" description="RNA polymerase beta subunit protrusion" evidence="8">
    <location>
        <begin position="99"/>
        <end position="213"/>
    </location>
</feature>
<dbReference type="GO" id="GO:0003677">
    <property type="term" value="F:DNA binding"/>
    <property type="evidence" value="ECO:0007669"/>
    <property type="project" value="InterPro"/>
</dbReference>
<dbReference type="SUPFAM" id="SSF64484">
    <property type="entry name" value="beta and beta-prime subunits of DNA dependent RNA-polymerase"/>
    <property type="match status" value="1"/>
</dbReference>
<protein>
    <recommendedName>
        <fullName evidence="2">DNA-directed RNA polymerase</fullName>
        <ecNumber evidence="2">2.7.7.6</ecNumber>
    </recommendedName>
</protein>
<evidence type="ECO:0000256" key="4">
    <source>
        <dbReference type="ARBA" id="ARBA00022679"/>
    </source>
</evidence>
<evidence type="ECO:0000313" key="9">
    <source>
        <dbReference type="EMBL" id="KAG9923274.1"/>
    </source>
</evidence>
<dbReference type="InterPro" id="IPR007644">
    <property type="entry name" value="RNA_pol_bsu_protrusion"/>
</dbReference>
<dbReference type="Gene3D" id="3.90.1100.10">
    <property type="match status" value="1"/>
</dbReference>
<keyword evidence="6" id="KW-0804">Transcription</keyword>
<evidence type="ECO:0000259" key="8">
    <source>
        <dbReference type="Pfam" id="PF04563"/>
    </source>
</evidence>
<feature type="compositionally biased region" description="Low complexity" evidence="7">
    <location>
        <begin position="8"/>
        <end position="27"/>
    </location>
</feature>
<keyword evidence="10" id="KW-1185">Reference proteome</keyword>
<dbReference type="PANTHER" id="PTHR20856">
    <property type="entry name" value="DNA-DIRECTED RNA POLYMERASE I SUBUNIT 2"/>
    <property type="match status" value="1"/>
</dbReference>
<comment type="caution">
    <text evidence="9">The sequence shown here is derived from an EMBL/GenBank/DDBJ whole genome shotgun (WGS) entry which is preliminary data.</text>
</comment>
<keyword evidence="4" id="KW-0808">Transferase</keyword>
<evidence type="ECO:0000256" key="1">
    <source>
        <dbReference type="ARBA" id="ARBA00006835"/>
    </source>
</evidence>
<dbReference type="EC" id="2.7.7.6" evidence="2"/>
<keyword evidence="5" id="KW-0548">Nucleotidyltransferase</keyword>
<feature type="compositionally biased region" description="Polar residues" evidence="7">
    <location>
        <begin position="28"/>
        <end position="45"/>
    </location>
</feature>
<name>A0A9P8F1X9_AURME</name>
<dbReference type="GO" id="GO:0000428">
    <property type="term" value="C:DNA-directed RNA polymerase complex"/>
    <property type="evidence" value="ECO:0007669"/>
    <property type="project" value="UniProtKB-KW"/>
</dbReference>
<proteinExistence type="inferred from homology"/>
<dbReference type="AlphaFoldDB" id="A0A9P8F1X9"/>
<accession>A0A9P8F1X9</accession>
<gene>
    <name evidence="9" type="ORF">KCU98_g21828</name>
</gene>